<dbReference type="CDD" id="cd08054">
    <property type="entry name" value="gp6"/>
    <property type="match status" value="1"/>
</dbReference>
<dbReference type="InterPro" id="IPR006450">
    <property type="entry name" value="Phage_HK97_gp6-like"/>
</dbReference>
<reference evidence="1 2" key="1">
    <citation type="submission" date="2016-08" db="EMBL/GenBank/DDBJ databases">
        <title>Novel Firmicute Genomes.</title>
        <authorList>
            <person name="Poppleton D.I."/>
            <person name="Gribaldo S."/>
        </authorList>
    </citation>
    <scope>NUCLEOTIDE SEQUENCE [LARGE SCALE GENOMIC DNA]</scope>
    <source>
        <strain evidence="1 2">RAOx-1</strain>
    </source>
</reference>
<dbReference type="AlphaFoldDB" id="A0A419SQH2"/>
<dbReference type="OrthoDB" id="5654at2"/>
<comment type="caution">
    <text evidence="1">The sequence shown here is derived from an EMBL/GenBank/DDBJ whole genome shotgun (WGS) entry which is preliminary data.</text>
</comment>
<keyword evidence="2" id="KW-1185">Reference proteome</keyword>
<organism evidence="1 2">
    <name type="scientific">Ammoniphilus oxalaticus</name>
    <dbReference type="NCBI Taxonomy" id="66863"/>
    <lineage>
        <taxon>Bacteria</taxon>
        <taxon>Bacillati</taxon>
        <taxon>Bacillota</taxon>
        <taxon>Bacilli</taxon>
        <taxon>Bacillales</taxon>
        <taxon>Paenibacillaceae</taxon>
        <taxon>Aneurinibacillus group</taxon>
        <taxon>Ammoniphilus</taxon>
    </lineage>
</organism>
<evidence type="ECO:0000313" key="2">
    <source>
        <dbReference type="Proteomes" id="UP000284219"/>
    </source>
</evidence>
<dbReference type="InterPro" id="IPR021146">
    <property type="entry name" value="Phage_gp6-like_head-tail"/>
</dbReference>
<protein>
    <recommendedName>
        <fullName evidence="3">DNA-packaging protein</fullName>
    </recommendedName>
</protein>
<dbReference type="Pfam" id="PF05135">
    <property type="entry name" value="Phage_connect_1"/>
    <property type="match status" value="1"/>
</dbReference>
<name>A0A419SQH2_9BACL</name>
<dbReference type="EMBL" id="MCHY01000002">
    <property type="protein sequence ID" value="RKD26689.1"/>
    <property type="molecule type" value="Genomic_DNA"/>
</dbReference>
<dbReference type="Proteomes" id="UP000284219">
    <property type="component" value="Unassembled WGS sequence"/>
</dbReference>
<sequence length="85" mass="9530">MLDSIKAYLRIDGDQDDGLLSLLIESAKAYLRNAGVDESEKHLYKLAVIMIVTHWYENREQVTGSTPRNLPLGIKSIILQMGLGE</sequence>
<evidence type="ECO:0000313" key="1">
    <source>
        <dbReference type="EMBL" id="RKD26689.1"/>
    </source>
</evidence>
<gene>
    <name evidence="1" type="ORF">BEP19_15895</name>
</gene>
<accession>A0A419SQH2</accession>
<dbReference type="Gene3D" id="1.10.3230.30">
    <property type="entry name" value="Phage gp6-like head-tail connector protein"/>
    <property type="match status" value="1"/>
</dbReference>
<dbReference type="NCBIfam" id="TIGR01560">
    <property type="entry name" value="put_DNA_pack"/>
    <property type="match status" value="1"/>
</dbReference>
<proteinExistence type="predicted"/>
<dbReference type="RefSeq" id="WP_120187968.1">
    <property type="nucleotide sequence ID" value="NZ_MCHY01000002.1"/>
</dbReference>
<evidence type="ECO:0008006" key="3">
    <source>
        <dbReference type="Google" id="ProtNLM"/>
    </source>
</evidence>